<evidence type="ECO:0000256" key="2">
    <source>
        <dbReference type="ARBA" id="ARBA00004202"/>
    </source>
</evidence>
<dbReference type="Proteomes" id="UP000269221">
    <property type="component" value="Unassembled WGS sequence"/>
</dbReference>
<dbReference type="PANTHER" id="PTHR11139:SF9">
    <property type="entry name" value="SERINE_THREONINE-PROTEIN KINASE MTOR"/>
    <property type="match status" value="1"/>
</dbReference>
<dbReference type="Pfam" id="PF01612">
    <property type="entry name" value="DNA_pol_A_exo1"/>
    <property type="match status" value="1"/>
</dbReference>
<keyword evidence="31" id="KW-0269">Exonuclease</keyword>
<dbReference type="Gene3D" id="3.30.1010.10">
    <property type="entry name" value="Phosphatidylinositol 3-kinase Catalytic Subunit, Chain A, domain 4"/>
    <property type="match status" value="1"/>
</dbReference>
<dbReference type="CDD" id="cd05169">
    <property type="entry name" value="PIKKc_TOR"/>
    <property type="match status" value="1"/>
</dbReference>
<comment type="caution">
    <text evidence="61">The sequence shown here is derived from an EMBL/GenBank/DDBJ whole genome shotgun (WGS) entry which is preliminary data.</text>
</comment>
<evidence type="ECO:0000313" key="62">
    <source>
        <dbReference type="Proteomes" id="UP000269221"/>
    </source>
</evidence>
<evidence type="ECO:0000256" key="11">
    <source>
        <dbReference type="ARBA" id="ARBA00004642"/>
    </source>
</evidence>
<proteinExistence type="inferred from homology"/>
<dbReference type="InterPro" id="IPR011009">
    <property type="entry name" value="Kinase-like_dom_sf"/>
</dbReference>
<dbReference type="GO" id="GO:0005524">
    <property type="term" value="F:ATP binding"/>
    <property type="evidence" value="ECO:0007669"/>
    <property type="project" value="UniProtKB-KW"/>
</dbReference>
<dbReference type="EC" id="2.7.11.1" evidence="14"/>
<evidence type="ECO:0000256" key="37">
    <source>
        <dbReference type="ARBA" id="ARBA00022990"/>
    </source>
</evidence>
<dbReference type="GO" id="GO:0006364">
    <property type="term" value="P:rRNA processing"/>
    <property type="evidence" value="ECO:0007669"/>
    <property type="project" value="UniProtKB-KW"/>
</dbReference>
<dbReference type="GO" id="GO:0016605">
    <property type="term" value="C:PML body"/>
    <property type="evidence" value="ECO:0007669"/>
    <property type="project" value="UniProtKB-SubCell"/>
</dbReference>
<evidence type="ECO:0000256" key="35">
    <source>
        <dbReference type="ARBA" id="ARBA00022848"/>
    </source>
</evidence>
<evidence type="ECO:0000256" key="28">
    <source>
        <dbReference type="ARBA" id="ARBA00022801"/>
    </source>
</evidence>
<dbReference type="SMART" id="SM00341">
    <property type="entry name" value="HRDC"/>
    <property type="match status" value="1"/>
</dbReference>
<dbReference type="Gene3D" id="1.25.40.10">
    <property type="entry name" value="Tetratricopeptide repeat domain"/>
    <property type="match status" value="1"/>
</dbReference>
<dbReference type="FunFam" id="1.10.1070.11:FF:000074">
    <property type="entry name" value="DJ576K7.1 (FK506 binding protein 12-rapamycin associated protein 1)"/>
    <property type="match status" value="1"/>
</dbReference>
<evidence type="ECO:0000256" key="26">
    <source>
        <dbReference type="ARBA" id="ARBA00022777"/>
    </source>
</evidence>
<evidence type="ECO:0000256" key="46">
    <source>
        <dbReference type="ARBA" id="ARBA00047899"/>
    </source>
</evidence>
<keyword evidence="24" id="KW-0547">Nucleotide-binding</keyword>
<evidence type="ECO:0000256" key="5">
    <source>
        <dbReference type="ARBA" id="ARBA00004322"/>
    </source>
</evidence>
<dbReference type="InterPro" id="IPR010997">
    <property type="entry name" value="HRDC-like_sf"/>
</dbReference>
<dbReference type="GO" id="GO:0016242">
    <property type="term" value="P:negative regulation of macroautophagy"/>
    <property type="evidence" value="ECO:0007669"/>
    <property type="project" value="TreeGrafter"/>
</dbReference>
<evidence type="ECO:0000256" key="29">
    <source>
        <dbReference type="ARBA" id="ARBA00022824"/>
    </source>
</evidence>
<dbReference type="Pfam" id="PF08771">
    <property type="entry name" value="FRB_dom"/>
    <property type="match status" value="1"/>
</dbReference>
<keyword evidence="40" id="KW-0472">Membrane</keyword>
<feature type="compositionally biased region" description="Polar residues" evidence="56">
    <location>
        <begin position="419"/>
        <end position="442"/>
    </location>
</feature>
<dbReference type="InterPro" id="IPR049559">
    <property type="entry name" value="Rrp6p-like_exo"/>
</dbReference>
<evidence type="ECO:0000256" key="34">
    <source>
        <dbReference type="ARBA" id="ARBA00022843"/>
    </source>
</evidence>
<dbReference type="PROSITE" id="PS51190">
    <property type="entry name" value="FATC"/>
    <property type="match status" value="1"/>
</dbReference>
<organism evidence="61 62">
    <name type="scientific">Hirundo rustica rustica</name>
    <dbReference type="NCBI Taxonomy" id="333673"/>
    <lineage>
        <taxon>Eukaryota</taxon>
        <taxon>Metazoa</taxon>
        <taxon>Chordata</taxon>
        <taxon>Craniata</taxon>
        <taxon>Vertebrata</taxon>
        <taxon>Euteleostomi</taxon>
        <taxon>Archelosauria</taxon>
        <taxon>Archosauria</taxon>
        <taxon>Dinosauria</taxon>
        <taxon>Saurischia</taxon>
        <taxon>Theropoda</taxon>
        <taxon>Coelurosauria</taxon>
        <taxon>Aves</taxon>
        <taxon>Neognathae</taxon>
        <taxon>Neoaves</taxon>
        <taxon>Telluraves</taxon>
        <taxon>Australaves</taxon>
        <taxon>Passeriformes</taxon>
        <taxon>Sylvioidea</taxon>
        <taxon>Hirundinidae</taxon>
        <taxon>Hirundo</taxon>
    </lineage>
</organism>
<keyword evidence="20" id="KW-0808">Transferase</keyword>
<evidence type="ECO:0000256" key="10">
    <source>
        <dbReference type="ARBA" id="ARBA00004630"/>
    </source>
</evidence>
<evidence type="ECO:0000256" key="15">
    <source>
        <dbReference type="ARBA" id="ARBA00022475"/>
    </source>
</evidence>
<evidence type="ECO:0000256" key="27">
    <source>
        <dbReference type="ARBA" id="ARBA00022787"/>
    </source>
</evidence>
<evidence type="ECO:0000256" key="12">
    <source>
        <dbReference type="ARBA" id="ARBA00011031"/>
    </source>
</evidence>
<evidence type="ECO:0000256" key="49">
    <source>
        <dbReference type="ARBA" id="ARBA00065628"/>
    </source>
</evidence>
<dbReference type="GO" id="GO:0008408">
    <property type="term" value="F:3'-5' exonuclease activity"/>
    <property type="evidence" value="ECO:0007669"/>
    <property type="project" value="InterPro"/>
</dbReference>
<evidence type="ECO:0000256" key="3">
    <source>
        <dbReference type="ARBA" id="ARBA00004255"/>
    </source>
</evidence>
<evidence type="ECO:0000256" key="36">
    <source>
        <dbReference type="ARBA" id="ARBA00022884"/>
    </source>
</evidence>
<evidence type="ECO:0000256" key="48">
    <source>
        <dbReference type="ARBA" id="ARBA00051942"/>
    </source>
</evidence>
<feature type="compositionally biased region" description="Basic and acidic residues" evidence="56">
    <location>
        <begin position="1913"/>
        <end position="1922"/>
    </location>
</feature>
<dbReference type="SMART" id="SM01343">
    <property type="entry name" value="FATC"/>
    <property type="match status" value="1"/>
</dbReference>
<evidence type="ECO:0000256" key="8">
    <source>
        <dbReference type="ARBA" id="ARBA00004570"/>
    </source>
</evidence>
<dbReference type="InterPro" id="IPR002121">
    <property type="entry name" value="HRDC_dom"/>
</dbReference>
<evidence type="ECO:0000256" key="33">
    <source>
        <dbReference type="ARBA" id="ARBA00022842"/>
    </source>
</evidence>
<comment type="subunit">
    <text evidence="49">Component of the RNA exosome complex. The catalytically inactive RNA exosome core complex (Exo-9) associates with the catalytic subunit EXOSC10/RRP6 (via its N-terminus). Exo-9 may associate with DIS3 to form the nucleolar exosome complex, or DIS3L to form the cytoplasmic exosome complex. The RNA exosome complex interacts with cofactors C1D/RRP47, MPHOSPH6/MPP6 and MTREX/MTR4. Interacts with MTREX; the interaction with MTREX mediates the association of MTREX with nuclear RNA exosomes. Part of the small subunit (SSU) processome, composed of more than 70 proteins and the RNA chaperone small nucleolar RNA (snoRNA) U3. Interacts with ALYREF/THOC4. Interacts with DHX36; this interaction occurs in a RNase-insensitive manner. Interacts with NRDE2. Interacts (via C-terminus) with USP36 (via C-terminus); the interaction is facilitated by the association with RNA and promotes sumoylation of EXOSC10.</text>
</comment>
<dbReference type="EMBL" id="QRBI01000235">
    <property type="protein sequence ID" value="RMB91731.1"/>
    <property type="molecule type" value="Genomic_DNA"/>
</dbReference>
<comment type="catalytic activity">
    <reaction evidence="48">
        <text>L-tyrosyl-[protein] + ATP = O-phospho-L-tyrosyl-[protein] + ADP + H(+)</text>
        <dbReference type="Rhea" id="RHEA:10596"/>
        <dbReference type="Rhea" id="RHEA-COMP:10136"/>
        <dbReference type="Rhea" id="RHEA-COMP:20101"/>
        <dbReference type="ChEBI" id="CHEBI:15378"/>
        <dbReference type="ChEBI" id="CHEBI:30616"/>
        <dbReference type="ChEBI" id="CHEBI:46858"/>
        <dbReference type="ChEBI" id="CHEBI:61978"/>
        <dbReference type="ChEBI" id="CHEBI:456216"/>
        <dbReference type="EC" id="2.7.10.2"/>
    </reaction>
    <physiologicalReaction direction="left-to-right" evidence="48">
        <dbReference type="Rhea" id="RHEA:10597"/>
    </physiologicalReaction>
</comment>
<keyword evidence="37" id="KW-0007">Acetylation</keyword>
<dbReference type="FunFam" id="3.30.420.10:FF:000022">
    <property type="entry name" value="Exosome component 10"/>
    <property type="match status" value="1"/>
</dbReference>
<dbReference type="Pfam" id="PF02260">
    <property type="entry name" value="FATC"/>
    <property type="match status" value="1"/>
</dbReference>
<keyword evidence="16" id="KW-0963">Cytoplasm</keyword>
<dbReference type="InterPro" id="IPR003151">
    <property type="entry name" value="PIK-rel_kinase_FAT"/>
</dbReference>
<evidence type="ECO:0000256" key="24">
    <source>
        <dbReference type="ARBA" id="ARBA00022741"/>
    </source>
</evidence>
<dbReference type="GO" id="GO:0044877">
    <property type="term" value="F:protein-containing complex binding"/>
    <property type="evidence" value="ECO:0007669"/>
    <property type="project" value="InterPro"/>
</dbReference>
<keyword evidence="27" id="KW-1000">Mitochondrion outer membrane</keyword>
<dbReference type="GO" id="GO:0019216">
    <property type="term" value="P:regulation of lipid metabolic process"/>
    <property type="evidence" value="ECO:0007669"/>
    <property type="project" value="UniProtKB-ARBA"/>
</dbReference>
<feature type="domain" description="FATC" evidence="60">
    <location>
        <begin position="1099"/>
        <end position="1131"/>
    </location>
</feature>
<dbReference type="PROSITE" id="PS00915">
    <property type="entry name" value="PI3_4_KINASE_1"/>
    <property type="match status" value="1"/>
</dbReference>
<keyword evidence="28" id="KW-0378">Hydrolase</keyword>
<dbReference type="SUPFAM" id="SSF47212">
    <property type="entry name" value="FKBP12-rapamycin-binding domain of FKBP-rapamycin-associated protein (FRAP)"/>
    <property type="match status" value="1"/>
</dbReference>
<evidence type="ECO:0000256" key="53">
    <source>
        <dbReference type="ARBA" id="ARBA00078589"/>
    </source>
</evidence>
<evidence type="ECO:0000259" key="59">
    <source>
        <dbReference type="PROSITE" id="PS51189"/>
    </source>
</evidence>
<dbReference type="FunFam" id="1.20.120.150:FF:000001">
    <property type="entry name" value="Serine/threonine-protein kinase TOR"/>
    <property type="match status" value="1"/>
</dbReference>
<evidence type="ECO:0000256" key="17">
    <source>
        <dbReference type="ARBA" id="ARBA00022499"/>
    </source>
</evidence>
<feature type="compositionally biased region" description="Basic and acidic residues" evidence="56">
    <location>
        <begin position="1889"/>
        <end position="1898"/>
    </location>
</feature>
<dbReference type="SUPFAM" id="SSF47819">
    <property type="entry name" value="HRDC-like"/>
    <property type="match status" value="1"/>
</dbReference>
<dbReference type="GO" id="GO:0010468">
    <property type="term" value="P:regulation of gene expression"/>
    <property type="evidence" value="ECO:0007669"/>
    <property type="project" value="UniProtKB-ARBA"/>
</dbReference>
<evidence type="ECO:0000313" key="61">
    <source>
        <dbReference type="EMBL" id="RMB91731.1"/>
    </source>
</evidence>
<dbReference type="GO" id="GO:0004674">
    <property type="term" value="F:protein serine/threonine kinase activity"/>
    <property type="evidence" value="ECO:0007669"/>
    <property type="project" value="UniProtKB-EC"/>
</dbReference>
<evidence type="ECO:0000256" key="45">
    <source>
        <dbReference type="ARBA" id="ARBA00043957"/>
    </source>
</evidence>
<evidence type="ECO:0000256" key="4">
    <source>
        <dbReference type="ARBA" id="ARBA00004262"/>
    </source>
</evidence>
<keyword evidence="38" id="KW-0333">Golgi apparatus</keyword>
<dbReference type="Pfam" id="PF02259">
    <property type="entry name" value="FAT"/>
    <property type="match status" value="1"/>
</dbReference>
<keyword evidence="26" id="KW-0418">Kinase</keyword>
<evidence type="ECO:0000256" key="30">
    <source>
        <dbReference type="ARBA" id="ARBA00022835"/>
    </source>
</evidence>
<evidence type="ECO:0000259" key="60">
    <source>
        <dbReference type="PROSITE" id="PS51190"/>
    </source>
</evidence>
<dbReference type="InterPro" id="IPR016024">
    <property type="entry name" value="ARM-type_fold"/>
</dbReference>
<dbReference type="GO" id="GO:0005789">
    <property type="term" value="C:endoplasmic reticulum membrane"/>
    <property type="evidence" value="ECO:0007669"/>
    <property type="project" value="UniProtKB-SubCell"/>
</dbReference>
<keyword evidence="18" id="KW-0698">rRNA processing</keyword>
<dbReference type="Pfam" id="PF00570">
    <property type="entry name" value="HRDC"/>
    <property type="match status" value="1"/>
</dbReference>
<evidence type="ECO:0000256" key="51">
    <source>
        <dbReference type="ARBA" id="ARBA00076323"/>
    </source>
</evidence>
<comment type="similarity">
    <text evidence="12">Belongs to the PI3/PI4-kinase family.</text>
</comment>
<evidence type="ECO:0000256" key="7">
    <source>
        <dbReference type="ARBA" id="ARBA00004524"/>
    </source>
</evidence>
<evidence type="ECO:0000256" key="43">
    <source>
        <dbReference type="ARBA" id="ARBA00023242"/>
    </source>
</evidence>
<dbReference type="GO" id="GO:0045335">
    <property type="term" value="C:phagocytic vesicle"/>
    <property type="evidence" value="ECO:0007669"/>
    <property type="project" value="UniProtKB-SubCell"/>
</dbReference>
<evidence type="ECO:0000256" key="47">
    <source>
        <dbReference type="ARBA" id="ARBA00048679"/>
    </source>
</evidence>
<dbReference type="FunFam" id="3.30.1010.10:FF:000004">
    <property type="entry name" value="Serine/threonine-protein kinase TOR"/>
    <property type="match status" value="1"/>
</dbReference>
<dbReference type="InterPro" id="IPR044876">
    <property type="entry name" value="HRDC_dom_sf"/>
</dbReference>
<dbReference type="Pfam" id="PF08066">
    <property type="entry name" value="PMC2NT"/>
    <property type="match status" value="1"/>
</dbReference>
<dbReference type="PROSITE" id="PS50967">
    <property type="entry name" value="HRDC"/>
    <property type="match status" value="1"/>
</dbReference>
<feature type="region of interest" description="Disordered" evidence="56">
    <location>
        <begin position="408"/>
        <end position="448"/>
    </location>
</feature>
<dbReference type="GO" id="GO:0005829">
    <property type="term" value="C:cytosol"/>
    <property type="evidence" value="ECO:0007669"/>
    <property type="project" value="UniProtKB-ARBA"/>
</dbReference>
<dbReference type="Pfam" id="PF23593">
    <property type="entry name" value="HEAT_ATR"/>
    <property type="match status" value="1"/>
</dbReference>
<evidence type="ECO:0000256" key="9">
    <source>
        <dbReference type="ARBA" id="ARBA00004604"/>
    </source>
</evidence>
<keyword evidence="17" id="KW-1017">Isopeptide bond</keyword>
<name>A0A3M0IQQ1_HIRRU</name>
<dbReference type="GO" id="GO:0000139">
    <property type="term" value="C:Golgi membrane"/>
    <property type="evidence" value="ECO:0007669"/>
    <property type="project" value="UniProtKB-SubCell"/>
</dbReference>
<dbReference type="Gene3D" id="3.30.420.10">
    <property type="entry name" value="Ribonuclease H-like superfamily/Ribonuclease H"/>
    <property type="match status" value="1"/>
</dbReference>
<dbReference type="GO" id="GO:0045597">
    <property type="term" value="P:positive regulation of cell differentiation"/>
    <property type="evidence" value="ECO:0007669"/>
    <property type="project" value="UniProtKB-ARBA"/>
</dbReference>
<evidence type="ECO:0000256" key="52">
    <source>
        <dbReference type="ARBA" id="ARBA00078277"/>
    </source>
</evidence>
<evidence type="ECO:0000256" key="44">
    <source>
        <dbReference type="ARBA" id="ARBA00023329"/>
    </source>
</evidence>
<dbReference type="OrthoDB" id="2250022at2759"/>
<feature type="compositionally biased region" description="Polar residues" evidence="56">
    <location>
        <begin position="1903"/>
        <end position="1912"/>
    </location>
</feature>
<dbReference type="InterPro" id="IPR026683">
    <property type="entry name" value="TOR_cat"/>
</dbReference>
<feature type="domain" description="FAT" evidence="59">
    <location>
        <begin position="18"/>
        <end position="564"/>
    </location>
</feature>
<gene>
    <name evidence="61" type="ORF">DUI87_31961</name>
</gene>
<evidence type="ECO:0000256" key="25">
    <source>
        <dbReference type="ARBA" id="ARBA00022763"/>
    </source>
</evidence>
<dbReference type="InterPro" id="IPR000403">
    <property type="entry name" value="PI3/4_kinase_cat_dom"/>
</dbReference>
<dbReference type="Pfam" id="PF00454">
    <property type="entry name" value="PI3_PI4_kinase"/>
    <property type="match status" value="1"/>
</dbReference>
<dbReference type="InterPro" id="IPR003152">
    <property type="entry name" value="FATC_dom"/>
</dbReference>
<keyword evidence="43" id="KW-0539">Nucleus</keyword>
<evidence type="ECO:0000256" key="54">
    <source>
        <dbReference type="ARBA" id="ARBA00082407"/>
    </source>
</evidence>
<dbReference type="STRING" id="333673.A0A3M0IQQ1"/>
<keyword evidence="35" id="KW-0492">Microsome</keyword>
<dbReference type="GO" id="GO:0005730">
    <property type="term" value="C:nucleolus"/>
    <property type="evidence" value="ECO:0007669"/>
    <property type="project" value="UniProtKB-SubCell"/>
</dbReference>
<evidence type="ECO:0000256" key="39">
    <source>
        <dbReference type="ARBA" id="ARBA00023128"/>
    </source>
</evidence>
<evidence type="ECO:0000256" key="50">
    <source>
        <dbReference type="ARBA" id="ARBA00070703"/>
    </source>
</evidence>
<evidence type="ECO:0000256" key="42">
    <source>
        <dbReference type="ARBA" id="ARBA00023228"/>
    </source>
</evidence>
<comment type="subcellular location">
    <subcellularLocation>
        <location evidence="2">Cell membrane</location>
        <topology evidence="2">Peripheral membrane protein</topology>
    </subcellularLocation>
    <subcellularLocation>
        <location evidence="4">Cytoplasmic vesicle</location>
        <location evidence="4">Phagosome</location>
    </subcellularLocation>
    <subcellularLocation>
        <location evidence="6">Endoplasmic reticulum membrane</location>
        <topology evidence="6">Peripheral membrane protein</topology>
        <orientation evidence="6">Cytoplasmic side</orientation>
    </subcellularLocation>
    <subcellularLocation>
        <location evidence="3">Golgi apparatus membrane</location>
        <topology evidence="3">Peripheral membrane protein</topology>
        <orientation evidence="3">Cytoplasmic side</orientation>
    </subcellularLocation>
    <subcellularLocation>
        <location evidence="10">Lysosome membrane</location>
        <topology evidence="10">Peripheral membrane protein</topology>
        <orientation evidence="10">Cytoplasmic side</orientation>
    </subcellularLocation>
    <subcellularLocation>
        <location evidence="7">Microsome membrane</location>
    </subcellularLocation>
    <subcellularLocation>
        <location evidence="8">Mitochondrion outer membrane</location>
        <topology evidence="8">Peripheral membrane protein</topology>
        <orientation evidence="8">Cytoplasmic side</orientation>
    </subcellularLocation>
    <subcellularLocation>
        <location evidence="5">Nucleus</location>
        <location evidence="5">PML body</location>
    </subcellularLocation>
    <subcellularLocation>
        <location evidence="9">Nucleus</location>
        <location evidence="9">Nucleolus</location>
    </subcellularLocation>
    <subcellularLocation>
        <location evidence="11">Nucleus</location>
        <location evidence="11">Nucleoplasm</location>
    </subcellularLocation>
</comment>
<dbReference type="GO" id="GO:0031931">
    <property type="term" value="C:TORC1 complex"/>
    <property type="evidence" value="ECO:0007669"/>
    <property type="project" value="TreeGrafter"/>
</dbReference>
<evidence type="ECO:0000256" key="32">
    <source>
        <dbReference type="ARBA" id="ARBA00022840"/>
    </source>
</evidence>
<evidence type="ECO:0000256" key="16">
    <source>
        <dbReference type="ARBA" id="ARBA00022490"/>
    </source>
</evidence>
<feature type="region of interest" description="Disordered" evidence="56">
    <location>
        <begin position="1867"/>
        <end position="1994"/>
    </location>
</feature>
<evidence type="ECO:0000256" key="23">
    <source>
        <dbReference type="ARBA" id="ARBA00022737"/>
    </source>
</evidence>
<dbReference type="InterPro" id="IPR011990">
    <property type="entry name" value="TPR-like_helical_dom_sf"/>
</dbReference>
<dbReference type="Gene3D" id="1.10.1070.11">
    <property type="entry name" value="Phosphatidylinositol 3-/4-kinase, catalytic domain"/>
    <property type="match status" value="1"/>
</dbReference>
<keyword evidence="19" id="KW-0597">Phosphoprotein</keyword>
<evidence type="ECO:0000256" key="56">
    <source>
        <dbReference type="SAM" id="MobiDB-lite"/>
    </source>
</evidence>
<keyword evidence="41" id="KW-0234">DNA repair</keyword>
<dbReference type="PROSITE" id="PS50290">
    <property type="entry name" value="PI3_4_KINASE_3"/>
    <property type="match status" value="1"/>
</dbReference>
<feature type="compositionally biased region" description="Polar residues" evidence="56">
    <location>
        <begin position="1959"/>
        <end position="1979"/>
    </location>
</feature>
<keyword evidence="25" id="KW-0227">DNA damage</keyword>
<evidence type="ECO:0000259" key="57">
    <source>
        <dbReference type="PROSITE" id="PS50290"/>
    </source>
</evidence>
<evidence type="ECO:0000256" key="22">
    <source>
        <dbReference type="ARBA" id="ARBA00022723"/>
    </source>
</evidence>
<dbReference type="GO" id="GO:0009891">
    <property type="term" value="P:positive regulation of biosynthetic process"/>
    <property type="evidence" value="ECO:0007669"/>
    <property type="project" value="UniProtKB-ARBA"/>
</dbReference>
<keyword evidence="15" id="KW-1003">Cell membrane</keyword>
<dbReference type="GO" id="GO:0004715">
    <property type="term" value="F:non-membrane spanning protein tyrosine kinase activity"/>
    <property type="evidence" value="ECO:0007669"/>
    <property type="project" value="UniProtKB-EC"/>
</dbReference>
<keyword evidence="30" id="KW-0271">Exosome</keyword>
<dbReference type="FunFam" id="1.10.150.80:FF:000001">
    <property type="entry name" value="Putative exosome component 10"/>
    <property type="match status" value="1"/>
</dbReference>
<dbReference type="InterPro" id="IPR009076">
    <property type="entry name" value="FRB_dom"/>
</dbReference>
<comment type="catalytic activity">
    <reaction evidence="47">
        <text>L-seryl-[protein] + ATP = O-phospho-L-seryl-[protein] + ADP + H(+)</text>
        <dbReference type="Rhea" id="RHEA:17989"/>
        <dbReference type="Rhea" id="RHEA-COMP:9863"/>
        <dbReference type="Rhea" id="RHEA-COMP:11604"/>
        <dbReference type="ChEBI" id="CHEBI:15378"/>
        <dbReference type="ChEBI" id="CHEBI:29999"/>
        <dbReference type="ChEBI" id="CHEBI:30616"/>
        <dbReference type="ChEBI" id="CHEBI:83421"/>
        <dbReference type="ChEBI" id="CHEBI:456216"/>
        <dbReference type="EC" id="2.7.11.1"/>
    </reaction>
</comment>
<evidence type="ECO:0000256" key="40">
    <source>
        <dbReference type="ARBA" id="ARBA00023136"/>
    </source>
</evidence>
<keyword evidence="23" id="KW-0677">Repeat</keyword>
<dbReference type="InterPro" id="IPR012337">
    <property type="entry name" value="RNaseH-like_sf"/>
</dbReference>
<evidence type="ECO:0000256" key="19">
    <source>
        <dbReference type="ARBA" id="ARBA00022553"/>
    </source>
</evidence>
<keyword evidence="42" id="KW-0458">Lysosome</keyword>
<evidence type="ECO:0000256" key="13">
    <source>
        <dbReference type="ARBA" id="ARBA00011903"/>
    </source>
</evidence>
<dbReference type="InterPro" id="IPR057564">
    <property type="entry name" value="HEAT_ATR"/>
</dbReference>
<dbReference type="SUPFAM" id="SSF48371">
    <property type="entry name" value="ARM repeat"/>
    <property type="match status" value="1"/>
</dbReference>
<evidence type="ECO:0000256" key="31">
    <source>
        <dbReference type="ARBA" id="ARBA00022839"/>
    </source>
</evidence>
<keyword evidence="22" id="KW-0479">Metal-binding</keyword>
<dbReference type="InterPro" id="IPR050517">
    <property type="entry name" value="DDR_Repair_Kinase"/>
</dbReference>
<dbReference type="InterPro" id="IPR002562">
    <property type="entry name" value="3'-5'_exonuclease_dom"/>
</dbReference>
<accession>A0A3M0IQQ1</accession>
<dbReference type="SUPFAM" id="SSF53098">
    <property type="entry name" value="Ribonuclease H-like"/>
    <property type="match status" value="1"/>
</dbReference>
<dbReference type="SUPFAM" id="SSF56112">
    <property type="entry name" value="Protein kinase-like (PK-like)"/>
    <property type="match status" value="1"/>
</dbReference>
<dbReference type="InterPro" id="IPR036940">
    <property type="entry name" value="PI3/4_kinase_cat_sf"/>
</dbReference>
<keyword evidence="34" id="KW-0832">Ubl conjugation</keyword>
<keyword evidence="29" id="KW-0256">Endoplasmic reticulum</keyword>
<evidence type="ECO:0000256" key="21">
    <source>
        <dbReference type="ARBA" id="ARBA00022722"/>
    </source>
</evidence>
<dbReference type="PANTHER" id="PTHR11139">
    <property type="entry name" value="ATAXIA TELANGIECTASIA MUTATED ATM -RELATED"/>
    <property type="match status" value="1"/>
</dbReference>
<comment type="cofactor">
    <cofactor evidence="1">
        <name>Mg(2+)</name>
        <dbReference type="ChEBI" id="CHEBI:18420"/>
    </cofactor>
</comment>
<dbReference type="InterPro" id="IPR014009">
    <property type="entry name" value="PIK_FAT"/>
</dbReference>
<dbReference type="PROSITE" id="PS51189">
    <property type="entry name" value="FAT"/>
    <property type="match status" value="1"/>
</dbReference>
<dbReference type="GO" id="GO:0003723">
    <property type="term" value="F:RNA binding"/>
    <property type="evidence" value="ECO:0007669"/>
    <property type="project" value="UniProtKB-KW"/>
</dbReference>
<keyword evidence="44" id="KW-0968">Cytoplasmic vesicle</keyword>
<dbReference type="PROSITE" id="PS00916">
    <property type="entry name" value="PI3_4_KINASE_2"/>
    <property type="match status" value="1"/>
</dbReference>
<reference evidence="61 62" key="1">
    <citation type="submission" date="2018-07" db="EMBL/GenBank/DDBJ databases">
        <title>A high quality draft genome assembly of the barn swallow (H. rustica rustica).</title>
        <authorList>
            <person name="Formenti G."/>
            <person name="Chiara M."/>
            <person name="Poveda L."/>
            <person name="Francoijs K.-J."/>
            <person name="Bonisoli-Alquati A."/>
            <person name="Canova L."/>
            <person name="Gianfranceschi L."/>
            <person name="Horner D.S."/>
            <person name="Saino N."/>
        </authorList>
    </citation>
    <scope>NUCLEOTIDE SEQUENCE [LARGE SCALE GENOMIC DNA]</scope>
    <source>
        <strain evidence="61">Chelidonia</strain>
        <tissue evidence="61">Blood</tissue>
    </source>
</reference>
<evidence type="ECO:0000256" key="38">
    <source>
        <dbReference type="ARBA" id="ARBA00023034"/>
    </source>
</evidence>
<protein>
    <recommendedName>
        <fullName evidence="50">Exosome complex component 10</fullName>
        <ecNumber evidence="13">2.7.10.2</ecNumber>
        <ecNumber evidence="14">2.7.11.1</ecNumber>
    </recommendedName>
    <alternativeName>
        <fullName evidence="54">FK506-binding protein 12-rapamycin complex-associated protein 1</fullName>
    </alternativeName>
    <alternativeName>
        <fullName evidence="55">FKBP12-rapamycin complex-associated protein</fullName>
    </alternativeName>
    <alternativeName>
        <fullName evidence="52">Mammalian target of rapamycin</fullName>
    </alternativeName>
    <alternativeName>
        <fullName evidence="51">Rapamycin target protein 1</fullName>
    </alternativeName>
    <alternativeName>
        <fullName evidence="53">Tyrosine-protein kinase mTOR</fullName>
    </alternativeName>
</protein>
<dbReference type="Gene3D" id="1.20.120.150">
    <property type="entry name" value="FKBP12-rapamycin binding domain"/>
    <property type="match status" value="1"/>
</dbReference>
<keyword evidence="39" id="KW-0496">Mitochondrion</keyword>
<evidence type="ECO:0000256" key="1">
    <source>
        <dbReference type="ARBA" id="ARBA00001946"/>
    </source>
</evidence>
<feature type="domain" description="HRDC" evidence="58">
    <location>
        <begin position="1651"/>
        <end position="1731"/>
    </location>
</feature>
<dbReference type="SMART" id="SM01345">
    <property type="entry name" value="Rapamycin_bind"/>
    <property type="match status" value="1"/>
</dbReference>
<feature type="domain" description="PI3K/PI4K catalytic" evidence="57">
    <location>
        <begin position="738"/>
        <end position="1051"/>
    </location>
</feature>
<dbReference type="GO" id="GO:0000176">
    <property type="term" value="C:nuclear exosome (RNase complex)"/>
    <property type="evidence" value="ECO:0007669"/>
    <property type="project" value="InterPro"/>
</dbReference>
<evidence type="ECO:0000256" key="41">
    <source>
        <dbReference type="ARBA" id="ARBA00023204"/>
    </source>
</evidence>
<evidence type="ECO:0000256" key="20">
    <source>
        <dbReference type="ARBA" id="ARBA00022679"/>
    </source>
</evidence>
<dbReference type="InterPro" id="IPR012588">
    <property type="entry name" value="Exosome-assoc_fac_Rrp6_N"/>
</dbReference>
<evidence type="ECO:0000256" key="55">
    <source>
        <dbReference type="ARBA" id="ARBA00083003"/>
    </source>
</evidence>
<dbReference type="GO" id="GO:0005765">
    <property type="term" value="C:lysosomal membrane"/>
    <property type="evidence" value="ECO:0007669"/>
    <property type="project" value="UniProtKB-SubCell"/>
</dbReference>
<dbReference type="GO" id="GO:0031932">
    <property type="term" value="C:TORC2 complex"/>
    <property type="evidence" value="ECO:0007669"/>
    <property type="project" value="TreeGrafter"/>
</dbReference>
<dbReference type="InterPro" id="IPR018936">
    <property type="entry name" value="PI3/4_kinase_CS"/>
</dbReference>
<dbReference type="GO" id="GO:0005741">
    <property type="term" value="C:mitochondrial outer membrane"/>
    <property type="evidence" value="ECO:0007669"/>
    <property type="project" value="UniProtKB-SubCell"/>
</dbReference>
<dbReference type="InterPro" id="IPR036397">
    <property type="entry name" value="RNaseH_sf"/>
</dbReference>
<evidence type="ECO:0000259" key="58">
    <source>
        <dbReference type="PROSITE" id="PS50967"/>
    </source>
</evidence>
<sequence>MGQLCLEIASENFSINNKLQQPEAAAGVLEYAMKHFGELEIQATWYEKLHEWEDALVAYDKKMDTNKDDPELMLGRMRCLEALGEWGQLHQQCCEKWTQVNDETQAKMARMAAAAAWGLGQWDSMEEYTCMIPRDTHDGAFYRAVLALHQDLFSLAQQCIDKARDLLDAELTAMAGESYSRAYGAMVSCQMLSELEEVIQYKLVPERREIIRQIWWERLQGCQRIVEDWQRILMVRSLVVNPHEDMRTWLKYASLCGKSGRLALAHKTLVLLLGVDPSRQLDHPLPTVHPQVTYAYMKHMWKSARKIDAFQHMQHFVQTMQQQAQHAIATEDQQHKQELHKLMARCFLKLGEWQLNLQGINESTIPKVLQYYSAATEHDRNWYKAWHAWAVMNFEAVLHYKHQNQARDEKKKLRHASGASITSANTEGSNSESDAESTENSPIPSPVQKKVTEDLSKTLLMYTVPAVQGFFRSISLSRGNNLQDTLRVLTLWFDYGHWPDVNEALVEGVKAIQIDTWLQVIPQLIARIDTPRPLVGRLIHQLLTDIGRYHPQALIYPLTVASKSTTTARHNAANKILKNMCEHSNTLVQQAMMVSEELIRVAILWHEMWHEGLEEASRLYFGERNVKGMFEVLEPLHAMMERGPQTLKETSFNQAYGRDLMEAQEWCRKYMKSGNVKDLTQAWDLYYHVFRRISKQLPQLTSLELQYVSPKLLMCRDLELAVPGTYDPNQPIIRIQSIAPSLQVITSKQRPRKLTLMGSNGHEFVFLLKGHEDLRQDERVMQLFGLVNTLLANDPTSLRKNLSIQRYAVIPLSTNSGLIGWVPHCDTLHALIRDYREKKKILLNIEHRIMLRMAPDYDHLTLMQKVEVFEHAVNNTAGDDLAKLLWLKSPSSEVWFDRRTNYTRSLAVMSMVGYILGLGDRHPSNLMLDRLSGKILHIDFGDCFEVAMTREKFPEKIPFRLTRMLTNAMEVTGLDGNYRITCHTVMEVLREHKDSVMAVLEAFVYDPLLNWRLMDTNTKGNKRSRTRTDSYSASQSVEMLDSVELGETAHKKTGTTVPESIHSFIGDGLVKPEALNKKAIQIINRVRDKLTGRDFSHDETLDVPTQVELLIKQATSHENLCQCYIGWEHEGGEEPGGEEEPLRALGLLSLEEAEGKVIAVYSFLLRGRGRAGIDLCSVVTQGQDPRYALGTVVAATKASNGLPQPGDEYDFYCSFPGFRAYCNTQGDRLLRCMSQVMQYHGCRSIMKDSSKVTGLEDKFDMLVDSNDVILERVSILLDEASGVNRNQQPVMPAGLQPPQMIVSSWNRKAGEFHKKAQSETFRLLHAKNISRPQLKFREKIDNSNTPFVPKLFIKPNALKPLPEALTKSGRQRKERPEDLDVPAALADFIHQQRTQKTEQDMFAHPYQYELEHFSPPDGVLKKPELQMYRPIEETPCHFITTLDELVELNEKLMTCKEFALDLEHHSYRSFLGLTCLMQISTRTEDFIIDTLELRSDMNILNETFTDPAIVKVLHGADSDVEWLQRDFGLYLVNVFDTHQAARLLNLGRHSLDHLLKLYCGVDADKKYQLADWRIRPLPEEMIQYARDDTHYLLYIYDKVRELLWERGKEQPTQLQVVWQRSRDICLKKYIKPLFTDESYLDLYRRQKKHLDTQQLAAFRLLFAWRDKIARQEDESTGYVLPNHMLLKIAEELPKEPQGIVACCNPVPPLVRQQINELHLLIQQAREMPLLKKLENALFGPHDSSRIPMDGFQSNSALDPAPVLEDVCLFSDSERTMDIQDDQPESTCLVATTTISIFSECSENEGNKRTLTTAQRKAQLIMESFENPFKMYLPPEENSAFVSQSAKFDPSSKIYEISNRWKLMSQAPVQKTSKNETNKKPAQQSAAHIQTEKVHKKAAENVVSIRQQAMQEQANRKRERDTSETGAETGAELPTQEKKRQKTPQKPEELEAPRQFTPFDYSNSNLKVFAGSSKSKQSPQFDPAKQAHTGKGFHTPLAKEIIFVTGPVGVAE</sequence>
<dbReference type="GO" id="GO:0019219">
    <property type="term" value="P:regulation of nucleobase-containing compound metabolic process"/>
    <property type="evidence" value="ECO:0007669"/>
    <property type="project" value="UniProtKB-ARBA"/>
</dbReference>
<dbReference type="GO" id="GO:0038202">
    <property type="term" value="P:TORC1 signaling"/>
    <property type="evidence" value="ECO:0007669"/>
    <property type="project" value="TreeGrafter"/>
</dbReference>
<dbReference type="GO" id="GO:0005886">
    <property type="term" value="C:plasma membrane"/>
    <property type="evidence" value="ECO:0007669"/>
    <property type="project" value="UniProtKB-SubCell"/>
</dbReference>
<comment type="catalytic activity">
    <reaction evidence="46">
        <text>L-threonyl-[protein] + ATP = O-phospho-L-threonyl-[protein] + ADP + H(+)</text>
        <dbReference type="Rhea" id="RHEA:46608"/>
        <dbReference type="Rhea" id="RHEA-COMP:11060"/>
        <dbReference type="Rhea" id="RHEA-COMP:11605"/>
        <dbReference type="ChEBI" id="CHEBI:15378"/>
        <dbReference type="ChEBI" id="CHEBI:30013"/>
        <dbReference type="ChEBI" id="CHEBI:30616"/>
        <dbReference type="ChEBI" id="CHEBI:61977"/>
        <dbReference type="ChEBI" id="CHEBI:456216"/>
        <dbReference type="EC" id="2.7.11.1"/>
    </reaction>
</comment>
<dbReference type="SMART" id="SM00146">
    <property type="entry name" value="PI3Kc"/>
    <property type="match status" value="1"/>
</dbReference>
<dbReference type="EC" id="2.7.10.2" evidence="13"/>
<dbReference type="GO" id="GO:0006281">
    <property type="term" value="P:DNA repair"/>
    <property type="evidence" value="ECO:0007669"/>
    <property type="project" value="UniProtKB-KW"/>
</dbReference>
<dbReference type="InterPro" id="IPR036738">
    <property type="entry name" value="FRB_sf"/>
</dbReference>
<keyword evidence="36" id="KW-0694">RNA-binding</keyword>
<dbReference type="FunFam" id="1.10.1070.11:FF:000058">
    <property type="entry name" value="MTOR isoform 6"/>
    <property type="match status" value="1"/>
</dbReference>
<evidence type="ECO:0000256" key="14">
    <source>
        <dbReference type="ARBA" id="ARBA00012513"/>
    </source>
</evidence>
<keyword evidence="32" id="KW-0067">ATP-binding</keyword>
<keyword evidence="33" id="KW-0460">Magnesium</keyword>
<keyword evidence="62" id="KW-1185">Reference proteome</keyword>
<dbReference type="Gene3D" id="1.10.150.80">
    <property type="entry name" value="HRDC domain"/>
    <property type="match status" value="1"/>
</dbReference>
<evidence type="ECO:0000256" key="6">
    <source>
        <dbReference type="ARBA" id="ARBA00004397"/>
    </source>
</evidence>
<dbReference type="CDD" id="cd06147">
    <property type="entry name" value="Rrp6p_like_exo"/>
    <property type="match status" value="1"/>
</dbReference>
<dbReference type="GO" id="GO:0046872">
    <property type="term" value="F:metal ion binding"/>
    <property type="evidence" value="ECO:0007669"/>
    <property type="project" value="UniProtKB-KW"/>
</dbReference>
<evidence type="ECO:0000256" key="18">
    <source>
        <dbReference type="ARBA" id="ARBA00022552"/>
    </source>
</evidence>
<comment type="similarity">
    <text evidence="45">Belongs to the exosome component 10/RRP6 family.</text>
</comment>
<keyword evidence="21" id="KW-0540">Nuclease</keyword>
<dbReference type="SMART" id="SM00474">
    <property type="entry name" value="35EXOc"/>
    <property type="match status" value="1"/>
</dbReference>